<dbReference type="SUPFAM" id="SSF53098">
    <property type="entry name" value="Ribonuclease H-like"/>
    <property type="match status" value="1"/>
</dbReference>
<dbReference type="Gene3D" id="3.30.420.10">
    <property type="entry name" value="Ribonuclease H-like superfamily/Ribonuclease H"/>
    <property type="match status" value="1"/>
</dbReference>
<protein>
    <recommendedName>
        <fullName evidence="2">Integrase catalytic domain-containing protein</fullName>
    </recommendedName>
</protein>
<dbReference type="InterPro" id="IPR012337">
    <property type="entry name" value="RNaseH-like_sf"/>
</dbReference>
<reference evidence="3" key="1">
    <citation type="submission" date="2020-06" db="EMBL/GenBank/DDBJ databases">
        <title>Draft genome of Bugula neritina, a colonial animal packing powerful symbionts and potential medicines.</title>
        <authorList>
            <person name="Rayko M."/>
        </authorList>
    </citation>
    <scope>NUCLEOTIDE SEQUENCE [LARGE SCALE GENOMIC DNA]</scope>
    <source>
        <strain evidence="3">Kwan_BN1</strain>
    </source>
</reference>
<dbReference type="AlphaFoldDB" id="A0A7J7KU60"/>
<gene>
    <name evidence="3" type="ORF">EB796_000066</name>
</gene>
<dbReference type="InterPro" id="IPR050951">
    <property type="entry name" value="Retrovirus_Pol_polyprotein"/>
</dbReference>
<dbReference type="Proteomes" id="UP000593567">
    <property type="component" value="Unassembled WGS sequence"/>
</dbReference>
<name>A0A7J7KU60_BUGNE</name>
<organism evidence="3 4">
    <name type="scientific">Bugula neritina</name>
    <name type="common">Brown bryozoan</name>
    <name type="synonym">Sertularia neritina</name>
    <dbReference type="NCBI Taxonomy" id="10212"/>
    <lineage>
        <taxon>Eukaryota</taxon>
        <taxon>Metazoa</taxon>
        <taxon>Spiralia</taxon>
        <taxon>Lophotrochozoa</taxon>
        <taxon>Bryozoa</taxon>
        <taxon>Gymnolaemata</taxon>
        <taxon>Cheilostomatida</taxon>
        <taxon>Flustrina</taxon>
        <taxon>Buguloidea</taxon>
        <taxon>Bugulidae</taxon>
        <taxon>Bugula</taxon>
    </lineage>
</organism>
<proteinExistence type="predicted"/>
<dbReference type="EMBL" id="VXIV02000012">
    <property type="protein sequence ID" value="KAF6041628.1"/>
    <property type="molecule type" value="Genomic_DNA"/>
</dbReference>
<dbReference type="OrthoDB" id="10062030at2759"/>
<evidence type="ECO:0000259" key="2">
    <source>
        <dbReference type="PROSITE" id="PS50994"/>
    </source>
</evidence>
<dbReference type="GO" id="GO:0015074">
    <property type="term" value="P:DNA integration"/>
    <property type="evidence" value="ECO:0007669"/>
    <property type="project" value="InterPro"/>
</dbReference>
<comment type="caution">
    <text evidence="3">The sequence shown here is derived from an EMBL/GenBank/DDBJ whole genome shotgun (WGS) entry which is preliminary data.</text>
</comment>
<feature type="compositionally biased region" description="Basic and acidic residues" evidence="1">
    <location>
        <begin position="378"/>
        <end position="393"/>
    </location>
</feature>
<feature type="region of interest" description="Disordered" evidence="1">
    <location>
        <begin position="360"/>
        <end position="418"/>
    </location>
</feature>
<evidence type="ECO:0000313" key="3">
    <source>
        <dbReference type="EMBL" id="KAF6041628.1"/>
    </source>
</evidence>
<feature type="compositionally biased region" description="Acidic residues" evidence="1">
    <location>
        <begin position="330"/>
        <end position="340"/>
    </location>
</feature>
<dbReference type="PROSITE" id="PS50994">
    <property type="entry name" value="INTEGRASE"/>
    <property type="match status" value="1"/>
</dbReference>
<feature type="domain" description="Integrase catalytic" evidence="2">
    <location>
        <begin position="17"/>
        <end position="179"/>
    </location>
</feature>
<dbReference type="PANTHER" id="PTHR37984:SF5">
    <property type="entry name" value="PROTEIN NYNRIN-LIKE"/>
    <property type="match status" value="1"/>
</dbReference>
<dbReference type="InterPro" id="IPR001584">
    <property type="entry name" value="Integrase_cat-core"/>
</dbReference>
<dbReference type="GO" id="GO:0003676">
    <property type="term" value="F:nucleic acid binding"/>
    <property type="evidence" value="ECO:0007669"/>
    <property type="project" value="InterPro"/>
</dbReference>
<evidence type="ECO:0000313" key="4">
    <source>
        <dbReference type="Proteomes" id="UP000593567"/>
    </source>
</evidence>
<feature type="region of interest" description="Disordered" evidence="1">
    <location>
        <begin position="321"/>
        <end position="347"/>
    </location>
</feature>
<sequence>MVKRPPRRLVPELRHLPIQEPFSTWYIDCLQALKTTTQGNKHVLVCVEAVTRYTVTAALKDLTAKTVTYALFSHLFAIHSYPKRIHTDNATYFHADFMKEMEKLTDTRHTFTLSYNSSANGYAERAIQVIQRALRCYTSTDQTDWDFYLPAVTFAKNTSVCRSNSSFADTPFFLYFGRDPRVPILNELGNASPLDINSTPTTTDTFKEHMFIQLHEAIQRCYRIHDEQHERYKAYYDRKATEIPLKVGDRVYITKPNLGRNKSRALTPGYVGPLRVIDLTPTTALVIPVLTPLNNNGSWVAIKRLKLVRQNYTPTYADHQAAMDFKESSEESDGIEDDPYAENIDDRSNNITPEWQAEDLPSNIDAPLETAAFNSETQGDRVDQPSPRTKEYLPRPTSYNLRRQPKPKRWKDFEYDQE</sequence>
<dbReference type="PANTHER" id="PTHR37984">
    <property type="entry name" value="PROTEIN CBG26694"/>
    <property type="match status" value="1"/>
</dbReference>
<dbReference type="Pfam" id="PF00665">
    <property type="entry name" value="rve"/>
    <property type="match status" value="1"/>
</dbReference>
<dbReference type="InterPro" id="IPR036397">
    <property type="entry name" value="RNaseH_sf"/>
</dbReference>
<keyword evidence="4" id="KW-1185">Reference proteome</keyword>
<accession>A0A7J7KU60</accession>
<evidence type="ECO:0000256" key="1">
    <source>
        <dbReference type="SAM" id="MobiDB-lite"/>
    </source>
</evidence>